<name>A0A286U4L0_9BACT</name>
<dbReference type="GO" id="GO:0016301">
    <property type="term" value="F:kinase activity"/>
    <property type="evidence" value="ECO:0007669"/>
    <property type="project" value="UniProtKB-KW"/>
</dbReference>
<feature type="compositionally biased region" description="Basic and acidic residues" evidence="1">
    <location>
        <begin position="62"/>
        <end position="75"/>
    </location>
</feature>
<keyword evidence="2" id="KW-0418">Kinase</keyword>
<keyword evidence="3" id="KW-1185">Reference proteome</keyword>
<evidence type="ECO:0000313" key="2">
    <source>
        <dbReference type="EMBL" id="GAX63067.1"/>
    </source>
</evidence>
<feature type="region of interest" description="Disordered" evidence="1">
    <location>
        <begin position="54"/>
        <end position="96"/>
    </location>
</feature>
<keyword evidence="2" id="KW-0808">Transferase</keyword>
<evidence type="ECO:0000256" key="1">
    <source>
        <dbReference type="SAM" id="MobiDB-lite"/>
    </source>
</evidence>
<protein>
    <submittedName>
        <fullName evidence="2">Chemotaxis protein histidine kinase and related kinases</fullName>
    </submittedName>
</protein>
<comment type="caution">
    <text evidence="2">The sequence shown here is derived from an EMBL/GenBank/DDBJ whole genome shotgun (WGS) entry which is preliminary data.</text>
</comment>
<organism evidence="2 3">
    <name type="scientific">Candidatus Scalindua japonica</name>
    <dbReference type="NCBI Taxonomy" id="1284222"/>
    <lineage>
        <taxon>Bacteria</taxon>
        <taxon>Pseudomonadati</taxon>
        <taxon>Planctomycetota</taxon>
        <taxon>Candidatus Brocadiia</taxon>
        <taxon>Candidatus Brocadiales</taxon>
        <taxon>Candidatus Scalinduaceae</taxon>
        <taxon>Candidatus Scalindua</taxon>
    </lineage>
</organism>
<dbReference type="RefSeq" id="WP_096896462.1">
    <property type="nucleotide sequence ID" value="NZ_BAOS01000047.1"/>
</dbReference>
<accession>A0A286U4L0</accession>
<proteinExistence type="predicted"/>
<reference evidence="2 3" key="1">
    <citation type="journal article" date="2017" name="Environ. Microbiol. Rep.">
        <title>Genetic diversity of marine anaerobic ammonium-oxidizing bacteria as revealed by genomic and proteomic analyses of 'Candidatus Scalindua japonica'.</title>
        <authorList>
            <person name="Oshiki M."/>
            <person name="Mizuto K."/>
            <person name="Kimura Z."/>
            <person name="Kindaichi T."/>
            <person name="Satoh H."/>
            <person name="Okabe S."/>
        </authorList>
    </citation>
    <scope>NUCLEOTIDE SEQUENCE [LARGE SCALE GENOMIC DNA]</scope>
    <source>
        <strain evidence="3">husup-a2</strain>
    </source>
</reference>
<evidence type="ECO:0000313" key="3">
    <source>
        <dbReference type="Proteomes" id="UP000218542"/>
    </source>
</evidence>
<dbReference type="Proteomes" id="UP000218542">
    <property type="component" value="Unassembled WGS sequence"/>
</dbReference>
<dbReference type="AlphaFoldDB" id="A0A286U4L0"/>
<dbReference type="OrthoDB" id="9917236at2"/>
<dbReference type="EMBL" id="BAOS01000047">
    <property type="protein sequence ID" value="GAX63067.1"/>
    <property type="molecule type" value="Genomic_DNA"/>
</dbReference>
<sequence length="96" mass="10519">MRLASMNQLAISVKEALGALTIDNQTEVNEEVSTIQNSYMDSVEFSDRAIQLSMGLNTETYPKNEADTEQRREENPVTDQGKDPAVTGALSLNVLA</sequence>
<gene>
    <name evidence="2" type="ORF">SCALIN_C47_0038</name>
</gene>